<evidence type="ECO:0000256" key="3">
    <source>
        <dbReference type="ARBA" id="ARBA00023125"/>
    </source>
</evidence>
<keyword evidence="3" id="KW-0238">DNA-binding</keyword>
<dbReference type="GO" id="GO:0003677">
    <property type="term" value="F:DNA binding"/>
    <property type="evidence" value="ECO:0007669"/>
    <property type="project" value="UniProtKB-KW"/>
</dbReference>
<accession>A0A1H0U9L3</accession>
<dbReference type="InterPro" id="IPR014284">
    <property type="entry name" value="RNA_pol_sigma-70_dom"/>
</dbReference>
<organism evidence="7 8">
    <name type="scientific">Paracidovorax cattleyae</name>
    <dbReference type="NCBI Taxonomy" id="80868"/>
    <lineage>
        <taxon>Bacteria</taxon>
        <taxon>Pseudomonadati</taxon>
        <taxon>Pseudomonadota</taxon>
        <taxon>Betaproteobacteria</taxon>
        <taxon>Burkholderiales</taxon>
        <taxon>Comamonadaceae</taxon>
        <taxon>Paracidovorax</taxon>
    </lineage>
</organism>
<dbReference type="NCBIfam" id="TIGR02937">
    <property type="entry name" value="sigma70-ECF"/>
    <property type="match status" value="1"/>
</dbReference>
<dbReference type="PRINTS" id="PR00046">
    <property type="entry name" value="SIGMA70FCT"/>
</dbReference>
<name>A0A1H0U9L3_9BURK</name>
<dbReference type="GO" id="GO:0006352">
    <property type="term" value="P:DNA-templated transcription initiation"/>
    <property type="evidence" value="ECO:0007669"/>
    <property type="project" value="InterPro"/>
</dbReference>
<gene>
    <name evidence="7" type="ORF">SAMN04489708_11871</name>
</gene>
<dbReference type="SUPFAM" id="SSF88946">
    <property type="entry name" value="Sigma2 domain of RNA polymerase sigma factors"/>
    <property type="match status" value="1"/>
</dbReference>
<evidence type="ECO:0000259" key="6">
    <source>
        <dbReference type="Pfam" id="PF04545"/>
    </source>
</evidence>
<dbReference type="GO" id="GO:0016987">
    <property type="term" value="F:sigma factor activity"/>
    <property type="evidence" value="ECO:0007669"/>
    <property type="project" value="UniProtKB-KW"/>
</dbReference>
<dbReference type="EMBL" id="FNJL01000018">
    <property type="protein sequence ID" value="SDP62730.1"/>
    <property type="molecule type" value="Genomic_DNA"/>
</dbReference>
<evidence type="ECO:0000256" key="4">
    <source>
        <dbReference type="ARBA" id="ARBA00023163"/>
    </source>
</evidence>
<dbReference type="CDD" id="cd06171">
    <property type="entry name" value="Sigma70_r4"/>
    <property type="match status" value="1"/>
</dbReference>
<dbReference type="Pfam" id="PF04542">
    <property type="entry name" value="Sigma70_r2"/>
    <property type="match status" value="1"/>
</dbReference>
<dbReference type="PANTHER" id="PTHR30385:SF8">
    <property type="entry name" value="RNA POLYMERASE SIGMA-E FACTOR"/>
    <property type="match status" value="1"/>
</dbReference>
<evidence type="ECO:0000256" key="2">
    <source>
        <dbReference type="ARBA" id="ARBA00023082"/>
    </source>
</evidence>
<protein>
    <submittedName>
        <fullName evidence="7">RNA polymerase, sigma 28 subunit, SigD/FliA/WhiG</fullName>
    </submittedName>
</protein>
<evidence type="ECO:0000313" key="7">
    <source>
        <dbReference type="EMBL" id="SDP62730.1"/>
    </source>
</evidence>
<dbReference type="Proteomes" id="UP000199317">
    <property type="component" value="Unassembled WGS sequence"/>
</dbReference>
<dbReference type="InterPro" id="IPR000943">
    <property type="entry name" value="RNA_pol_sigma70"/>
</dbReference>
<dbReference type="InterPro" id="IPR013325">
    <property type="entry name" value="RNA_pol_sigma_r2"/>
</dbReference>
<keyword evidence="1" id="KW-0805">Transcription regulation</keyword>
<dbReference type="Gene3D" id="1.10.1740.10">
    <property type="match status" value="1"/>
</dbReference>
<keyword evidence="2" id="KW-0731">Sigma factor</keyword>
<feature type="domain" description="RNA polymerase sigma-70 region 2" evidence="5">
    <location>
        <begin position="44"/>
        <end position="108"/>
    </location>
</feature>
<proteinExistence type="predicted"/>
<evidence type="ECO:0000313" key="8">
    <source>
        <dbReference type="Proteomes" id="UP000199317"/>
    </source>
</evidence>
<dbReference type="InterPro" id="IPR013324">
    <property type="entry name" value="RNA_pol_sigma_r3/r4-like"/>
</dbReference>
<dbReference type="Gene3D" id="1.20.140.160">
    <property type="match status" value="1"/>
</dbReference>
<dbReference type="RefSeq" id="WP_092835831.1">
    <property type="nucleotide sequence ID" value="NZ_FNJL01000018.1"/>
</dbReference>
<keyword evidence="8" id="KW-1185">Reference proteome</keyword>
<sequence>MQSCAGSLSATAAAPPSSGGEAALWSRWREQGDAAARAALIEHYLSYARMLAAVSFKSRYHDGVEFADYQQLACIGLMEAVDRYDPGQGAQFRTYATHRIRGAILSGLERFTETGQQAALRKRLERDRLEAAAASAGMAQEGVQEPASPAGAGRSAQDLLARLAEIGIGLALGVLLDGTGMIGSGAHEEAPQDQSPEVIYFRKREQQHWQALLRDLVQRLPEQERRVIRCHYLYGMPFDEVACLLDVSRSRISQLHRRGLARLREALAQATPCDVAW</sequence>
<dbReference type="OrthoDB" id="8481770at2"/>
<feature type="domain" description="RNA polymerase sigma-70 region 4" evidence="6">
    <location>
        <begin position="218"/>
        <end position="265"/>
    </location>
</feature>
<dbReference type="SUPFAM" id="SSF88659">
    <property type="entry name" value="Sigma3 and sigma4 domains of RNA polymerase sigma factors"/>
    <property type="match status" value="1"/>
</dbReference>
<dbReference type="InterPro" id="IPR007627">
    <property type="entry name" value="RNA_pol_sigma70_r2"/>
</dbReference>
<keyword evidence="4" id="KW-0804">Transcription</keyword>
<dbReference type="Pfam" id="PF04545">
    <property type="entry name" value="Sigma70_r4"/>
    <property type="match status" value="1"/>
</dbReference>
<dbReference type="PANTHER" id="PTHR30385">
    <property type="entry name" value="SIGMA FACTOR F FLAGELLAR"/>
    <property type="match status" value="1"/>
</dbReference>
<reference evidence="8" key="1">
    <citation type="submission" date="2016-10" db="EMBL/GenBank/DDBJ databases">
        <authorList>
            <person name="Varghese N."/>
            <person name="Submissions S."/>
        </authorList>
    </citation>
    <scope>NUCLEOTIDE SEQUENCE [LARGE SCALE GENOMIC DNA]</scope>
    <source>
        <strain evidence="8">DSM 17101</strain>
    </source>
</reference>
<dbReference type="AlphaFoldDB" id="A0A1H0U9L3"/>
<dbReference type="InterPro" id="IPR007630">
    <property type="entry name" value="RNA_pol_sigma70_r4"/>
</dbReference>
<evidence type="ECO:0000256" key="1">
    <source>
        <dbReference type="ARBA" id="ARBA00023015"/>
    </source>
</evidence>
<evidence type="ECO:0000259" key="5">
    <source>
        <dbReference type="Pfam" id="PF04542"/>
    </source>
</evidence>